<name>A0ABW5YU51_9SPHI</name>
<dbReference type="EMBL" id="JBHUPE010000002">
    <property type="protein sequence ID" value="MFD2903077.1"/>
    <property type="molecule type" value="Genomic_DNA"/>
</dbReference>
<protein>
    <submittedName>
        <fullName evidence="1">Uncharacterized protein</fullName>
    </submittedName>
</protein>
<gene>
    <name evidence="1" type="ORF">ACFS6I_04005</name>
</gene>
<keyword evidence="2" id="KW-1185">Reference proteome</keyword>
<evidence type="ECO:0000313" key="2">
    <source>
        <dbReference type="Proteomes" id="UP001597509"/>
    </source>
</evidence>
<dbReference type="Proteomes" id="UP001597509">
    <property type="component" value="Unassembled WGS sequence"/>
</dbReference>
<accession>A0ABW5YU51</accession>
<evidence type="ECO:0000313" key="1">
    <source>
        <dbReference type="EMBL" id="MFD2903077.1"/>
    </source>
</evidence>
<dbReference type="RefSeq" id="WP_380918315.1">
    <property type="nucleotide sequence ID" value="NZ_JBHUPE010000002.1"/>
</dbReference>
<sequence>MKTILKIAFLYIIMQMNAILGIAQESNIQMKLESSIGGIENWQNTKFLLFSCTGNDNANLLNSSSDRSLLWNRETGECRFEGQSTKNEKLVYLFNFKRKQPLKLFVNAVEIKTIETALQRDIQQQVNEDLKLLLLPLITELKGINFTDIKVKLLNNEKLLSTFVSYDGSFYDGPIKGNLLINENTGEIKAFENTISMVNYQVDQYKDAGSGLKLPTSFIALNNKKKSCTFTTVSTFEHVEASKFTEL</sequence>
<proteinExistence type="predicted"/>
<reference evidence="2" key="1">
    <citation type="journal article" date="2019" name="Int. J. Syst. Evol. Microbiol.">
        <title>The Global Catalogue of Microorganisms (GCM) 10K type strain sequencing project: providing services to taxonomists for standard genome sequencing and annotation.</title>
        <authorList>
            <consortium name="The Broad Institute Genomics Platform"/>
            <consortium name="The Broad Institute Genome Sequencing Center for Infectious Disease"/>
            <person name="Wu L."/>
            <person name="Ma J."/>
        </authorList>
    </citation>
    <scope>NUCLEOTIDE SEQUENCE [LARGE SCALE GENOMIC DNA]</scope>
    <source>
        <strain evidence="2">KCTC 22209</strain>
    </source>
</reference>
<organism evidence="1 2">
    <name type="scientific">Sphingobacterium anhuiense</name>
    <dbReference type="NCBI Taxonomy" id="493780"/>
    <lineage>
        <taxon>Bacteria</taxon>
        <taxon>Pseudomonadati</taxon>
        <taxon>Bacteroidota</taxon>
        <taxon>Sphingobacteriia</taxon>
        <taxon>Sphingobacteriales</taxon>
        <taxon>Sphingobacteriaceae</taxon>
        <taxon>Sphingobacterium</taxon>
    </lineage>
</organism>
<comment type="caution">
    <text evidence="1">The sequence shown here is derived from an EMBL/GenBank/DDBJ whole genome shotgun (WGS) entry which is preliminary data.</text>
</comment>